<dbReference type="AlphaFoldDB" id="A0AAW8UL69"/>
<evidence type="ECO:0000313" key="1">
    <source>
        <dbReference type="EMBL" id="MDT2946772.1"/>
    </source>
</evidence>
<evidence type="ECO:0000313" key="2">
    <source>
        <dbReference type="Proteomes" id="UP001250218"/>
    </source>
</evidence>
<dbReference type="RefSeq" id="WP_311843695.1">
    <property type="nucleotide sequence ID" value="NZ_JARQDC010000013.1"/>
</dbReference>
<gene>
    <name evidence="1" type="ORF">P7I04_12155</name>
</gene>
<protein>
    <recommendedName>
        <fullName evidence="3">LXG domain-containing protein</fullName>
    </recommendedName>
</protein>
<proteinExistence type="predicted"/>
<reference evidence="1" key="1">
    <citation type="submission" date="2023-03" db="EMBL/GenBank/DDBJ databases">
        <authorList>
            <person name="Shen W."/>
            <person name="Cai J."/>
        </authorList>
    </citation>
    <scope>NUCLEOTIDE SEQUENCE</scope>
    <source>
        <strain evidence="1">Y37</strain>
    </source>
</reference>
<dbReference type="Proteomes" id="UP001250218">
    <property type="component" value="Unassembled WGS sequence"/>
</dbReference>
<sequence length="484" mass="51743">MGLIYIPEDANQVETQLTNDLQMSEAFLNRLKEATSHLTAIVGGGKLDGKAYKKGLGLMQDCVLPTIQHTTSAIDGIKQDLSSFSRAKSGMPNEPLYEDKLNAHIAELEAQKAAQAALSAVYQSHILSLIAGPVGAAVDQAIHQFTDAKNQLSSWGNSVEEEIRKTKEKRDKLRQFNSVTNSLFHSSVSNLKIAMQGVMVLNGSKINSDGSYKLPMGMDSSYFKRVHKKSEQYLDLYNDVETLLKGDDGDNIRRMKMILSAYPAAVVKKLLKSDEFWMLANKLPDGGQSKLISILAKYEEFGQAVAVGKWIPKINTLGKIVEVAGKWTTPLKSAVGAGLKQGTKALGKVGPILTWIQLGTTFVSSSASNYAKTKNLGKATIGGAIDTVKSIGPLEGMSIGAQVGGLIGTAIPIPGVGTVSGLVVGAVAGGVIGGANTVMQFIWPHAYDDLKKGAYSLYDKGAGVINNIGKSIASVKFPKVKWGW</sequence>
<evidence type="ECO:0008006" key="3">
    <source>
        <dbReference type="Google" id="ProtNLM"/>
    </source>
</evidence>
<comment type="caution">
    <text evidence="1">The sequence shown here is derived from an EMBL/GenBank/DDBJ whole genome shotgun (WGS) entry which is preliminary data.</text>
</comment>
<name>A0AAW8UL69_9LACT</name>
<accession>A0AAW8UL69</accession>
<dbReference type="EMBL" id="JARQDL010000013">
    <property type="protein sequence ID" value="MDT2946772.1"/>
    <property type="molecule type" value="Genomic_DNA"/>
</dbReference>
<organism evidence="1 2">
    <name type="scientific">Lactococcus lactis</name>
    <dbReference type="NCBI Taxonomy" id="1358"/>
    <lineage>
        <taxon>Bacteria</taxon>
        <taxon>Bacillati</taxon>
        <taxon>Bacillota</taxon>
        <taxon>Bacilli</taxon>
        <taxon>Lactobacillales</taxon>
        <taxon>Streptococcaceae</taxon>
        <taxon>Lactococcus</taxon>
    </lineage>
</organism>